<comment type="caution">
    <text evidence="2">The sequence shown here is derived from an EMBL/GenBank/DDBJ whole genome shotgun (WGS) entry which is preliminary data.</text>
</comment>
<keyword evidence="1" id="KW-1133">Transmembrane helix</keyword>
<accession>A0ABT4ZS73</accession>
<feature type="transmembrane region" description="Helical" evidence="1">
    <location>
        <begin position="107"/>
        <end position="129"/>
    </location>
</feature>
<evidence type="ECO:0000313" key="3">
    <source>
        <dbReference type="Proteomes" id="UP001211711"/>
    </source>
</evidence>
<keyword evidence="3" id="KW-1185">Reference proteome</keyword>
<reference evidence="2 3" key="1">
    <citation type="submission" date="2023-01" db="EMBL/GenBank/DDBJ databases">
        <title>Genomes from the Australian National Cyanobacteria Reference Collection.</title>
        <authorList>
            <person name="Willis A."/>
            <person name="Lee E.M.F."/>
        </authorList>
    </citation>
    <scope>NUCLEOTIDE SEQUENCE [LARGE SCALE GENOMIC DNA]</scope>
    <source>
        <strain evidence="2 3">CS-549</strain>
    </source>
</reference>
<protein>
    <recommendedName>
        <fullName evidence="4">Glycine zipper family protein</fullName>
    </recommendedName>
</protein>
<gene>
    <name evidence="2" type="ORF">PN497_12190</name>
</gene>
<dbReference type="EMBL" id="JAQMTI010000146">
    <property type="protein sequence ID" value="MDB9442114.1"/>
    <property type="molecule type" value="Genomic_DNA"/>
</dbReference>
<keyword evidence="1" id="KW-0812">Transmembrane</keyword>
<keyword evidence="1" id="KW-0472">Membrane</keyword>
<organism evidence="2 3">
    <name type="scientific">Sphaerospermopsis kisseleviana CS-549</name>
    <dbReference type="NCBI Taxonomy" id="3021783"/>
    <lineage>
        <taxon>Bacteria</taxon>
        <taxon>Bacillati</taxon>
        <taxon>Cyanobacteriota</taxon>
        <taxon>Cyanophyceae</taxon>
        <taxon>Nostocales</taxon>
        <taxon>Aphanizomenonaceae</taxon>
        <taxon>Sphaerospermopsis</taxon>
        <taxon>Sphaerospermopsis kisseleviana</taxon>
    </lineage>
</organism>
<feature type="transmembrane region" description="Helical" evidence="1">
    <location>
        <begin position="170"/>
        <end position="190"/>
    </location>
</feature>
<dbReference type="RefSeq" id="WP_272110257.1">
    <property type="nucleotide sequence ID" value="NZ_JAQMTI010000146.1"/>
</dbReference>
<evidence type="ECO:0000313" key="2">
    <source>
        <dbReference type="EMBL" id="MDB9442114.1"/>
    </source>
</evidence>
<dbReference type="Proteomes" id="UP001211711">
    <property type="component" value="Unassembled WGS sequence"/>
</dbReference>
<feature type="transmembrane region" description="Helical" evidence="1">
    <location>
        <begin position="7"/>
        <end position="26"/>
    </location>
</feature>
<evidence type="ECO:0008006" key="4">
    <source>
        <dbReference type="Google" id="ProtNLM"/>
    </source>
</evidence>
<sequence>MRTKFHYLINCIVMILFTIQSLLFVGNAQATPLFSSNFPVLAATPNINETRIMEFSDNVGFYRELAENLKSKERIKITTKYKSYNDFPDHLKKIIEIHETKLENYPVVAGAVSAVSSGYPIPMAGIASLGELPAKIKYEQLIIIASTLFGASSGAVIGTFFGGIGVIPGTIGGAVFGLVTGVVTQAFMSLDHRVVIHVSIDGTIIITIEPT</sequence>
<evidence type="ECO:0000256" key="1">
    <source>
        <dbReference type="SAM" id="Phobius"/>
    </source>
</evidence>
<proteinExistence type="predicted"/>
<feature type="transmembrane region" description="Helical" evidence="1">
    <location>
        <begin position="141"/>
        <end position="164"/>
    </location>
</feature>
<name>A0ABT4ZS73_9CYAN</name>